<dbReference type="VEuPathDB" id="TrichDB:TVAGG3_0073550"/>
<proteinExistence type="predicted"/>
<dbReference type="AlphaFoldDB" id="A2E0R4"/>
<dbReference type="Proteomes" id="UP000001542">
    <property type="component" value="Unassembled WGS sequence"/>
</dbReference>
<accession>A2E0R4</accession>
<dbReference type="KEGG" id="tva:4771804"/>
<dbReference type="VEuPathDB" id="TrichDB:TVAG_353190"/>
<evidence type="ECO:0000313" key="2">
    <source>
        <dbReference type="Proteomes" id="UP000001542"/>
    </source>
</evidence>
<gene>
    <name evidence="1" type="ORF">TVAG_468250</name>
</gene>
<reference evidence="1" key="2">
    <citation type="journal article" date="2007" name="Science">
        <title>Draft genome sequence of the sexually transmitted pathogen Trichomonas vaginalis.</title>
        <authorList>
            <person name="Carlton J.M."/>
            <person name="Hirt R.P."/>
            <person name="Silva J.C."/>
            <person name="Delcher A.L."/>
            <person name="Schatz M."/>
            <person name="Zhao Q."/>
            <person name="Wortman J.R."/>
            <person name="Bidwell S.L."/>
            <person name="Alsmark U.C.M."/>
            <person name="Besteiro S."/>
            <person name="Sicheritz-Ponten T."/>
            <person name="Noel C.J."/>
            <person name="Dacks J.B."/>
            <person name="Foster P.G."/>
            <person name="Simillion C."/>
            <person name="Van de Peer Y."/>
            <person name="Miranda-Saavedra D."/>
            <person name="Barton G.J."/>
            <person name="Westrop G.D."/>
            <person name="Mueller S."/>
            <person name="Dessi D."/>
            <person name="Fiori P.L."/>
            <person name="Ren Q."/>
            <person name="Paulsen I."/>
            <person name="Zhang H."/>
            <person name="Bastida-Corcuera F.D."/>
            <person name="Simoes-Barbosa A."/>
            <person name="Brown M.T."/>
            <person name="Hayes R.D."/>
            <person name="Mukherjee M."/>
            <person name="Okumura C.Y."/>
            <person name="Schneider R."/>
            <person name="Smith A.J."/>
            <person name="Vanacova S."/>
            <person name="Villalvazo M."/>
            <person name="Haas B.J."/>
            <person name="Pertea M."/>
            <person name="Feldblyum T.V."/>
            <person name="Utterback T.R."/>
            <person name="Shu C.L."/>
            <person name="Osoegawa K."/>
            <person name="de Jong P.J."/>
            <person name="Hrdy I."/>
            <person name="Horvathova L."/>
            <person name="Zubacova Z."/>
            <person name="Dolezal P."/>
            <person name="Malik S.B."/>
            <person name="Logsdon J.M. Jr."/>
            <person name="Henze K."/>
            <person name="Gupta A."/>
            <person name="Wang C.C."/>
            <person name="Dunne R.L."/>
            <person name="Upcroft J.A."/>
            <person name="Upcroft P."/>
            <person name="White O."/>
            <person name="Salzberg S.L."/>
            <person name="Tang P."/>
            <person name="Chiu C.-H."/>
            <person name="Lee Y.-S."/>
            <person name="Embley T.M."/>
            <person name="Coombs G.H."/>
            <person name="Mottram J.C."/>
            <person name="Tachezy J."/>
            <person name="Fraser-Liggett C.M."/>
            <person name="Johnson P.J."/>
        </authorList>
    </citation>
    <scope>NUCLEOTIDE SEQUENCE [LARGE SCALE GENOMIC DNA]</scope>
    <source>
        <strain evidence="1">G3</strain>
    </source>
</reference>
<keyword evidence="2" id="KW-1185">Reference proteome</keyword>
<dbReference type="InParanoid" id="A2E0R4"/>
<protein>
    <submittedName>
        <fullName evidence="1">Uncharacterized protein</fullName>
    </submittedName>
</protein>
<name>A2E0R4_TRIV3</name>
<reference evidence="1" key="1">
    <citation type="submission" date="2006-10" db="EMBL/GenBank/DDBJ databases">
        <authorList>
            <person name="Amadeo P."/>
            <person name="Zhao Q."/>
            <person name="Wortman J."/>
            <person name="Fraser-Liggett C."/>
            <person name="Carlton J."/>
        </authorList>
    </citation>
    <scope>NUCLEOTIDE SEQUENCE</scope>
    <source>
        <strain evidence="1">G3</strain>
    </source>
</reference>
<dbReference type="EMBL" id="DS113280">
    <property type="protein sequence ID" value="EAY13809.1"/>
    <property type="molecule type" value="Genomic_DNA"/>
</dbReference>
<evidence type="ECO:0000313" key="1">
    <source>
        <dbReference type="EMBL" id="EAY13809.1"/>
    </source>
</evidence>
<sequence>MSEISNEESLEDIASLLDISFANEMLRREIELQSLANGEENSVNLNTIANPFVMDLLDKLDRHEKNLLKEIDQIVLERAKPEGIKKIYSTTPQNRKIILRSILVSNLINDLEQQKEKLIKENKELLDFVQMCQ</sequence>
<organism evidence="1 2">
    <name type="scientific">Trichomonas vaginalis (strain ATCC PRA-98 / G3)</name>
    <dbReference type="NCBI Taxonomy" id="412133"/>
    <lineage>
        <taxon>Eukaryota</taxon>
        <taxon>Metamonada</taxon>
        <taxon>Parabasalia</taxon>
        <taxon>Trichomonadida</taxon>
        <taxon>Trichomonadidae</taxon>
        <taxon>Trichomonas</taxon>
    </lineage>
</organism>
<dbReference type="RefSeq" id="XP_001326032.1">
    <property type="nucleotide sequence ID" value="XM_001325997.1"/>
</dbReference>